<comment type="similarity">
    <text evidence="6">Belongs to the peptidase M24A family. Methionine aminopeptidase type 1 subfamily.</text>
</comment>
<proteinExistence type="inferred from homology"/>
<feature type="binding site" evidence="6">
    <location>
        <position position="101"/>
    </location>
    <ligand>
        <name>a divalent metal cation</name>
        <dbReference type="ChEBI" id="CHEBI:60240"/>
        <label>1</label>
    </ligand>
</feature>
<feature type="binding site" evidence="6">
    <location>
        <position position="239"/>
    </location>
    <ligand>
        <name>a divalent metal cation</name>
        <dbReference type="ChEBI" id="CHEBI:60240"/>
        <label>2</label>
        <note>catalytic</note>
    </ligand>
</feature>
<evidence type="ECO:0000256" key="1">
    <source>
        <dbReference type="ARBA" id="ARBA00002521"/>
    </source>
</evidence>
<reference evidence="8 9" key="1">
    <citation type="submission" date="2021-07" db="EMBL/GenBank/DDBJ databases">
        <title>Genomic diversity and antimicrobial resistance of Prevotella spp. isolated from chronic lung disease airways.</title>
        <authorList>
            <person name="Webb K.A."/>
            <person name="Olagoke O.S."/>
            <person name="Baird T."/>
            <person name="Neill J."/>
            <person name="Pham A."/>
            <person name="Wells T.J."/>
            <person name="Ramsay K.A."/>
            <person name="Bell S.C."/>
            <person name="Sarovich D.S."/>
            <person name="Price E.P."/>
        </authorList>
    </citation>
    <scope>NUCLEOTIDE SEQUENCE [LARGE SCALE GENOMIC DNA]</scope>
    <source>
        <strain evidence="8 9">SCHI0011.S.12</strain>
    </source>
</reference>
<dbReference type="EC" id="3.4.11.18" evidence="6"/>
<feature type="binding site" evidence="6">
    <location>
        <position position="239"/>
    </location>
    <ligand>
        <name>a divalent metal cation</name>
        <dbReference type="ChEBI" id="CHEBI:60240"/>
        <label>1</label>
    </ligand>
</feature>
<evidence type="ECO:0000256" key="5">
    <source>
        <dbReference type="ARBA" id="ARBA00022801"/>
    </source>
</evidence>
<feature type="binding site" evidence="6">
    <location>
        <position position="208"/>
    </location>
    <ligand>
        <name>a divalent metal cation</name>
        <dbReference type="ChEBI" id="CHEBI:60240"/>
        <label>2</label>
        <note>catalytic</note>
    </ligand>
</feature>
<organism evidence="8 9">
    <name type="scientific">Hoylesella nanceiensis</name>
    <dbReference type="NCBI Taxonomy" id="425941"/>
    <lineage>
        <taxon>Bacteria</taxon>
        <taxon>Pseudomonadati</taxon>
        <taxon>Bacteroidota</taxon>
        <taxon>Bacteroidia</taxon>
        <taxon>Bacteroidales</taxon>
        <taxon>Prevotellaceae</taxon>
        <taxon>Hoylesella</taxon>
    </lineage>
</organism>
<feature type="binding site" evidence="6">
    <location>
        <position position="182"/>
    </location>
    <ligand>
        <name>substrate</name>
    </ligand>
</feature>
<sequence>MEIFLKTEDEILLVKRASQLVSKTLAELATIIRPGISTLQLDTLAETFIRDHGGIPILKDFPNPFGKPFPAAICTSRNAIVAHGIPSKNEIIQNGDIISVDCALSLDGYCGDSCYTFQVGNVHPRMQYLVENTKEALKRGIHSAVEGGHLQDIGNAIQKFSERKGLGIVRELTGHGLGKELHEGPQITNYGNRGEGPLLKSGLTLAIEPMLTLGNAKIGLLPDKWGVITLDGQPSAHFEHTIAIHEGQTEVLSSFDEIEKTERENH</sequence>
<feature type="domain" description="Peptidase M24" evidence="7">
    <location>
        <begin position="14"/>
        <end position="246"/>
    </location>
</feature>
<dbReference type="EMBL" id="JAHXCT010000002">
    <property type="protein sequence ID" value="MBW4768689.1"/>
    <property type="molecule type" value="Genomic_DNA"/>
</dbReference>
<evidence type="ECO:0000259" key="7">
    <source>
        <dbReference type="Pfam" id="PF00557"/>
    </source>
</evidence>
<comment type="cofactor">
    <cofactor evidence="6">
        <name>Co(2+)</name>
        <dbReference type="ChEBI" id="CHEBI:48828"/>
    </cofactor>
    <cofactor evidence="6">
        <name>Zn(2+)</name>
        <dbReference type="ChEBI" id="CHEBI:29105"/>
    </cofactor>
    <cofactor evidence="6">
        <name>Mn(2+)</name>
        <dbReference type="ChEBI" id="CHEBI:29035"/>
    </cofactor>
    <cofactor evidence="6">
        <name>Fe(2+)</name>
        <dbReference type="ChEBI" id="CHEBI:29033"/>
    </cofactor>
    <text evidence="6">Binds 2 divalent metal cations per subunit. Has a high-affinity and a low affinity metal-binding site. The true nature of the physiological cofactor is under debate. The enzyme is active with cobalt, zinc, manganese or divalent iron ions. Most likely, methionine aminopeptidases function as mononuclear Fe(2+)-metalloproteases under physiological conditions, and the catalytically relevant metal-binding site has been assigned to the histidine-containing high-affinity site.</text>
</comment>
<comment type="caution">
    <text evidence="8">The sequence shown here is derived from an EMBL/GenBank/DDBJ whole genome shotgun (WGS) entry which is preliminary data.</text>
</comment>
<feature type="binding site" evidence="6">
    <location>
        <position position="175"/>
    </location>
    <ligand>
        <name>a divalent metal cation</name>
        <dbReference type="ChEBI" id="CHEBI:60240"/>
        <label>2</label>
        <note>catalytic</note>
    </ligand>
</feature>
<evidence type="ECO:0000256" key="4">
    <source>
        <dbReference type="ARBA" id="ARBA00022723"/>
    </source>
</evidence>
<dbReference type="PANTHER" id="PTHR43330">
    <property type="entry name" value="METHIONINE AMINOPEPTIDASE"/>
    <property type="match status" value="1"/>
</dbReference>
<dbReference type="NCBIfam" id="TIGR00500">
    <property type="entry name" value="met_pdase_I"/>
    <property type="match status" value="1"/>
</dbReference>
<keyword evidence="2 6" id="KW-0031">Aminopeptidase</keyword>
<feature type="binding site" evidence="6">
    <location>
        <position position="112"/>
    </location>
    <ligand>
        <name>a divalent metal cation</name>
        <dbReference type="ChEBI" id="CHEBI:60240"/>
        <label>1</label>
    </ligand>
</feature>
<comment type="function">
    <text evidence="1 6">Removes the N-terminal methionine from nascent proteins. The N-terminal methionine is often cleaved when the second residue in the primary sequence is small and uncharged (Met-Ala-, Cys, Gly, Pro, Ser, Thr, or Val). Requires deformylation of the N(alpha)-formylated initiator methionine before it can be hydrolyzed.</text>
</comment>
<dbReference type="InterPro" id="IPR000994">
    <property type="entry name" value="Pept_M24"/>
</dbReference>
<gene>
    <name evidence="6 8" type="primary">map</name>
    <name evidence="8" type="ORF">KZO38_02800</name>
</gene>
<feature type="binding site" evidence="6">
    <location>
        <position position="83"/>
    </location>
    <ligand>
        <name>substrate</name>
    </ligand>
</feature>
<accession>A0ABS6YAU4</accession>
<dbReference type="RefSeq" id="WP_219479629.1">
    <property type="nucleotide sequence ID" value="NZ_JAHXCT010000002.1"/>
</dbReference>
<keyword evidence="4 6" id="KW-0479">Metal-binding</keyword>
<feature type="binding site" evidence="6">
    <location>
        <position position="112"/>
    </location>
    <ligand>
        <name>a divalent metal cation</name>
        <dbReference type="ChEBI" id="CHEBI:60240"/>
        <label>2</label>
        <note>catalytic</note>
    </ligand>
</feature>
<name>A0ABS6YAU4_9BACT</name>
<evidence type="ECO:0000313" key="9">
    <source>
        <dbReference type="Proteomes" id="UP000788426"/>
    </source>
</evidence>
<dbReference type="PANTHER" id="PTHR43330:SF27">
    <property type="entry name" value="METHIONINE AMINOPEPTIDASE"/>
    <property type="match status" value="1"/>
</dbReference>
<evidence type="ECO:0000256" key="6">
    <source>
        <dbReference type="HAMAP-Rule" id="MF_01974"/>
    </source>
</evidence>
<comment type="catalytic activity">
    <reaction evidence="6">
        <text>Release of N-terminal amino acids, preferentially methionine, from peptides and arylamides.</text>
        <dbReference type="EC" id="3.4.11.18"/>
    </reaction>
</comment>
<dbReference type="Proteomes" id="UP000788426">
    <property type="component" value="Unassembled WGS sequence"/>
</dbReference>
<dbReference type="HAMAP" id="MF_01974">
    <property type="entry name" value="MetAP_1"/>
    <property type="match status" value="1"/>
</dbReference>
<evidence type="ECO:0000313" key="8">
    <source>
        <dbReference type="EMBL" id="MBW4768689.1"/>
    </source>
</evidence>
<comment type="subunit">
    <text evidence="6">Monomer.</text>
</comment>
<evidence type="ECO:0000256" key="2">
    <source>
        <dbReference type="ARBA" id="ARBA00022438"/>
    </source>
</evidence>
<keyword evidence="5 6" id="KW-0378">Hydrolase</keyword>
<dbReference type="CDD" id="cd01086">
    <property type="entry name" value="MetAP1"/>
    <property type="match status" value="1"/>
</dbReference>
<dbReference type="Pfam" id="PF00557">
    <property type="entry name" value="Peptidase_M24"/>
    <property type="match status" value="1"/>
</dbReference>
<keyword evidence="9" id="KW-1185">Reference proteome</keyword>
<protein>
    <recommendedName>
        <fullName evidence="6">Methionine aminopeptidase</fullName>
        <shortName evidence="6">MAP</shortName>
        <shortName evidence="6">MetAP</shortName>
        <ecNumber evidence="6">3.4.11.18</ecNumber>
    </recommendedName>
    <alternativeName>
        <fullName evidence="6">Peptidase M</fullName>
    </alternativeName>
</protein>
<keyword evidence="3 6" id="KW-0645">Protease</keyword>
<dbReference type="GO" id="GO:0004239">
    <property type="term" value="F:initiator methionyl aminopeptidase activity"/>
    <property type="evidence" value="ECO:0007669"/>
    <property type="project" value="UniProtKB-EC"/>
</dbReference>
<dbReference type="InterPro" id="IPR002467">
    <property type="entry name" value="Pept_M24A_MAP1"/>
</dbReference>
<evidence type="ECO:0000256" key="3">
    <source>
        <dbReference type="ARBA" id="ARBA00022670"/>
    </source>
</evidence>